<comment type="caution">
    <text evidence="5">The sequence shown here is derived from an EMBL/GenBank/DDBJ whole genome shotgun (WGS) entry which is preliminary data.</text>
</comment>
<keyword evidence="4" id="KW-0862">Zinc</keyword>
<evidence type="ECO:0008006" key="7">
    <source>
        <dbReference type="Google" id="ProtNLM"/>
    </source>
</evidence>
<dbReference type="PANTHER" id="PTHR37418:SF2">
    <property type="entry name" value="3-KETO-5-AMINOHEXANOATE CLEAVAGE ENZYME"/>
    <property type="match status" value="1"/>
</dbReference>
<accession>A0A3A1YKS3</accession>
<dbReference type="GO" id="GO:0046872">
    <property type="term" value="F:metal ion binding"/>
    <property type="evidence" value="ECO:0007669"/>
    <property type="project" value="UniProtKB-KW"/>
</dbReference>
<evidence type="ECO:0000313" key="6">
    <source>
        <dbReference type="Proteomes" id="UP000266206"/>
    </source>
</evidence>
<dbReference type="AlphaFoldDB" id="A0A3A1YKS3"/>
<dbReference type="EMBL" id="NQYH01000029">
    <property type="protein sequence ID" value="RIY38782.1"/>
    <property type="molecule type" value="Genomic_DNA"/>
</dbReference>
<gene>
    <name evidence="5" type="ORF">CJP73_16220</name>
</gene>
<organism evidence="5 6">
    <name type="scientific">Neopusillimonas maritima</name>
    <dbReference type="NCBI Taxonomy" id="2026239"/>
    <lineage>
        <taxon>Bacteria</taxon>
        <taxon>Pseudomonadati</taxon>
        <taxon>Pseudomonadota</taxon>
        <taxon>Betaproteobacteria</taxon>
        <taxon>Burkholderiales</taxon>
        <taxon>Alcaligenaceae</taxon>
        <taxon>Neopusillimonas</taxon>
    </lineage>
</organism>
<dbReference type="OrthoDB" id="9155960at2"/>
<dbReference type="RefSeq" id="WP_119517115.1">
    <property type="nucleotide sequence ID" value="NZ_NQYH01000029.1"/>
</dbReference>
<reference evidence="5 6" key="1">
    <citation type="submission" date="2017-08" db="EMBL/GenBank/DDBJ databases">
        <title>Pusillimonas indicus sp. nov., a member of the family Alcaligenaceae isolated from surface seawater.</title>
        <authorList>
            <person name="Li J."/>
        </authorList>
    </citation>
    <scope>NUCLEOTIDE SEQUENCE [LARGE SCALE GENOMIC DNA]</scope>
    <source>
        <strain evidence="5 6">L52-1-41</strain>
    </source>
</reference>
<evidence type="ECO:0000313" key="5">
    <source>
        <dbReference type="EMBL" id="RIY38782.1"/>
    </source>
</evidence>
<dbReference type="GO" id="GO:0043720">
    <property type="term" value="F:3-keto-5-aminohexanoate cleavage activity"/>
    <property type="evidence" value="ECO:0007669"/>
    <property type="project" value="InterPro"/>
</dbReference>
<protein>
    <recommendedName>
        <fullName evidence="7">Class III aminotransferase</fullName>
    </recommendedName>
</protein>
<evidence type="ECO:0000256" key="3">
    <source>
        <dbReference type="ARBA" id="ARBA00022723"/>
    </source>
</evidence>
<dbReference type="Proteomes" id="UP000266206">
    <property type="component" value="Unassembled WGS sequence"/>
</dbReference>
<dbReference type="InterPro" id="IPR013785">
    <property type="entry name" value="Aldolase_TIM"/>
</dbReference>
<dbReference type="Pfam" id="PF05853">
    <property type="entry name" value="BKACE"/>
    <property type="match status" value="1"/>
</dbReference>
<keyword evidence="2" id="KW-0808">Transferase</keyword>
<proteinExistence type="predicted"/>
<dbReference type="PANTHER" id="PTHR37418">
    <property type="entry name" value="3-KETO-5-AMINOHEXANOATE CLEAVAGE ENZYME-RELATED"/>
    <property type="match status" value="1"/>
</dbReference>
<dbReference type="InterPro" id="IPR008567">
    <property type="entry name" value="BKACE"/>
</dbReference>
<evidence type="ECO:0000256" key="4">
    <source>
        <dbReference type="ARBA" id="ARBA00022833"/>
    </source>
</evidence>
<keyword evidence="3" id="KW-0479">Metal-binding</keyword>
<name>A0A3A1YKS3_9BURK</name>
<comment type="cofactor">
    <cofactor evidence="1">
        <name>Zn(2+)</name>
        <dbReference type="ChEBI" id="CHEBI:29105"/>
    </cofactor>
</comment>
<evidence type="ECO:0000256" key="1">
    <source>
        <dbReference type="ARBA" id="ARBA00001947"/>
    </source>
</evidence>
<dbReference type="Gene3D" id="3.20.20.70">
    <property type="entry name" value="Aldolase class I"/>
    <property type="match status" value="1"/>
</dbReference>
<sequence>MNCAFNQENSAVVVCVAPNGAKKTYNDHPAIPLTPDEMASEAVACVNAGASVLHLHVRDDQLEHSLDINRYHAAIKAIKAQTKNALLIQVTTESVGRYNAFQQSNLIKHLKPAAASIALKELAPKDSDIPNLNELCEFSRAHEIGLQFIVYSAQEAERLVSMTQNGDLACDKPNTLFVLGRYHKHQQSNPRQLLPFLANWPENWPWSVCAFGHQETLCMTAGVALGGHVRVGFENNLFRPDGTRADNNADLVRNIVDLVQHTNRKVATVEQAMTVYGATRLT</sequence>
<evidence type="ECO:0000256" key="2">
    <source>
        <dbReference type="ARBA" id="ARBA00022679"/>
    </source>
</evidence>